<name>A0A9P4ILC3_9PEZI</name>
<keyword evidence="5 8" id="KW-0521">NADP</keyword>
<evidence type="ECO:0000259" key="11">
    <source>
        <dbReference type="Pfam" id="PF07992"/>
    </source>
</evidence>
<dbReference type="PRINTS" id="PR00419">
    <property type="entry name" value="ADXRDTASE"/>
</dbReference>
<comment type="catalytic activity">
    <reaction evidence="7 8">
        <text>2 reduced [adrenodoxin] + NADP(+) + H(+) = 2 oxidized [adrenodoxin] + NADPH</text>
        <dbReference type="Rhea" id="RHEA:42312"/>
        <dbReference type="Rhea" id="RHEA-COMP:9998"/>
        <dbReference type="Rhea" id="RHEA-COMP:9999"/>
        <dbReference type="ChEBI" id="CHEBI:15378"/>
        <dbReference type="ChEBI" id="CHEBI:33737"/>
        <dbReference type="ChEBI" id="CHEBI:33738"/>
        <dbReference type="ChEBI" id="CHEBI:57783"/>
        <dbReference type="ChEBI" id="CHEBI:58349"/>
        <dbReference type="EC" id="1.18.1.6"/>
    </reaction>
</comment>
<evidence type="ECO:0000256" key="5">
    <source>
        <dbReference type="ARBA" id="ARBA00022857"/>
    </source>
</evidence>
<comment type="caution">
    <text evidence="12">The sequence shown here is derived from an EMBL/GenBank/DDBJ whole genome shotgun (WGS) entry which is preliminary data.</text>
</comment>
<dbReference type="PANTHER" id="PTHR48467:SF1">
    <property type="entry name" value="GLUTAMATE SYNTHASE 1 [NADH], CHLOROPLASTIC-LIKE"/>
    <property type="match status" value="1"/>
</dbReference>
<evidence type="ECO:0000256" key="3">
    <source>
        <dbReference type="ARBA" id="ARBA00022630"/>
    </source>
</evidence>
<evidence type="ECO:0000313" key="12">
    <source>
        <dbReference type="EMBL" id="KAF2101355.1"/>
    </source>
</evidence>
<accession>A0A9P4ILC3</accession>
<dbReference type="PIRSF" id="PIRSF000362">
    <property type="entry name" value="FNR"/>
    <property type="match status" value="1"/>
</dbReference>
<dbReference type="SUPFAM" id="SSF51971">
    <property type="entry name" value="Nucleotide-binding domain"/>
    <property type="match status" value="1"/>
</dbReference>
<keyword evidence="13" id="KW-1185">Reference proteome</keyword>
<evidence type="ECO:0000313" key="13">
    <source>
        <dbReference type="Proteomes" id="UP000799772"/>
    </source>
</evidence>
<feature type="binding site" evidence="9">
    <location>
        <position position="84"/>
    </location>
    <ligand>
        <name>FAD</name>
        <dbReference type="ChEBI" id="CHEBI:57692"/>
    </ligand>
</feature>
<feature type="binding site" evidence="9">
    <location>
        <position position="63"/>
    </location>
    <ligand>
        <name>FAD</name>
        <dbReference type="ChEBI" id="CHEBI:57692"/>
    </ligand>
</feature>
<dbReference type="Gene3D" id="3.40.50.720">
    <property type="entry name" value="NAD(P)-binding Rossmann-like Domain"/>
    <property type="match status" value="1"/>
</dbReference>
<protein>
    <recommendedName>
        <fullName evidence="8">NADPH:adrenodoxin oxidoreductase, mitochondrial</fullName>
        <ecNumber evidence="8">1.18.1.6</ecNumber>
    </recommendedName>
</protein>
<evidence type="ECO:0000256" key="8">
    <source>
        <dbReference type="PIRNR" id="PIRNR000362"/>
    </source>
</evidence>
<dbReference type="Proteomes" id="UP000799772">
    <property type="component" value="Unassembled WGS sequence"/>
</dbReference>
<dbReference type="Gene3D" id="3.50.50.60">
    <property type="entry name" value="FAD/NAD(P)-binding domain"/>
    <property type="match status" value="1"/>
</dbReference>
<gene>
    <name evidence="12" type="ORF">NA57DRAFT_72798</name>
</gene>
<reference evidence="12" key="1">
    <citation type="journal article" date="2020" name="Stud. Mycol.">
        <title>101 Dothideomycetes genomes: a test case for predicting lifestyles and emergence of pathogens.</title>
        <authorList>
            <person name="Haridas S."/>
            <person name="Albert R."/>
            <person name="Binder M."/>
            <person name="Bloem J."/>
            <person name="Labutti K."/>
            <person name="Salamov A."/>
            <person name="Andreopoulos B."/>
            <person name="Baker S."/>
            <person name="Barry K."/>
            <person name="Bills G."/>
            <person name="Bluhm B."/>
            <person name="Cannon C."/>
            <person name="Castanera R."/>
            <person name="Culley D."/>
            <person name="Daum C."/>
            <person name="Ezra D."/>
            <person name="Gonzalez J."/>
            <person name="Henrissat B."/>
            <person name="Kuo A."/>
            <person name="Liang C."/>
            <person name="Lipzen A."/>
            <person name="Lutzoni F."/>
            <person name="Magnuson J."/>
            <person name="Mondo S."/>
            <person name="Nolan M."/>
            <person name="Ohm R."/>
            <person name="Pangilinan J."/>
            <person name="Park H.-J."/>
            <person name="Ramirez L."/>
            <person name="Alfaro M."/>
            <person name="Sun H."/>
            <person name="Tritt A."/>
            <person name="Yoshinaga Y."/>
            <person name="Zwiers L.-H."/>
            <person name="Turgeon B."/>
            <person name="Goodwin S."/>
            <person name="Spatafora J."/>
            <person name="Crous P."/>
            <person name="Grigoriev I."/>
        </authorList>
    </citation>
    <scope>NUCLEOTIDE SEQUENCE</scope>
    <source>
        <strain evidence="12">CBS 133067</strain>
    </source>
</reference>
<dbReference type="InterPro" id="IPR023753">
    <property type="entry name" value="FAD/NAD-binding_dom"/>
</dbReference>
<feature type="binding site" evidence="10">
    <location>
        <begin position="202"/>
        <end position="205"/>
    </location>
    <ligand>
        <name>NADP(+)</name>
        <dbReference type="ChEBI" id="CHEBI:58349"/>
    </ligand>
</feature>
<dbReference type="InterPro" id="IPR036188">
    <property type="entry name" value="FAD/NAD-bd_sf"/>
</dbReference>
<evidence type="ECO:0000256" key="10">
    <source>
        <dbReference type="PIRSR" id="PIRSR000362-2"/>
    </source>
</evidence>
<proteinExistence type="inferred from homology"/>
<keyword evidence="3 8" id="KW-0285">Flavoprotein</keyword>
<feature type="domain" description="FAD/NAD(P)-binding" evidence="11">
    <location>
        <begin position="54"/>
        <end position="213"/>
    </location>
</feature>
<keyword evidence="4 8" id="KW-0274">FAD</keyword>
<feature type="binding site" evidence="9">
    <location>
        <begin position="444"/>
        <end position="446"/>
    </location>
    <ligand>
        <name>FAD</name>
        <dbReference type="ChEBI" id="CHEBI:57692"/>
    </ligand>
</feature>
<dbReference type="PANTHER" id="PTHR48467">
    <property type="entry name" value="GLUTAMATE SYNTHASE 1 [NADH], CHLOROPLASTIC-LIKE"/>
    <property type="match status" value="1"/>
</dbReference>
<keyword evidence="8" id="KW-0496">Mitochondrion</keyword>
<keyword evidence="6 8" id="KW-0560">Oxidoreductase</keyword>
<comment type="similarity">
    <text evidence="2 8">Belongs to the ferredoxin--NADP reductase type 1 family.</text>
</comment>
<comment type="cofactor">
    <cofactor evidence="1 8 9">
        <name>FAD</name>
        <dbReference type="ChEBI" id="CHEBI:57692"/>
    </cofactor>
</comment>
<sequence>MHSPRATRFICQQCRLKLQQPLLNAERGIKYPYRTFKPTFGRYYSTNGAVRPFRLAVIGSGPAGFYTAYRVMQKIPGARVDMYERLPVPFGLVRYGVAPDHPEVKVWNCQDKFEEIASSDRFEFIGNIAVGTDIPLPQLVHHYDALLFAYGAAEDRKLGIPGEELNGVYSARAFVGWYNGLPEHADLNPILDTGDNAVVIGQGNVALDVARILLMDVDELRKTDIAEHAIETLSKSRIKGVSVVGRRGPMQAAFTIKELRELMKLPSVSFDPIPEALLPSNDQLSALPRQQKRIAQLLAKGSTNSAVSATKSWSLGFLFSPKSFNVSESNASALGSISFTQNQYKADVDPMSRTAGVQTSPDAPIVESATALAFRSVGYRSTPLPTLSDIGVPFDTQRGIIPNDVYGRVLADPEELGPVAAPQPVAKHVPGVYCAGWVKRGPTGVIASTMEDAFATGDAIAADFKAKAPFLNSSTGEDSGDGWEGLKAELKMKGLRRVSWEDWKKIDKVESDRGERVGKEREKFESVSEMLKVLGE</sequence>
<dbReference type="InterPro" id="IPR021163">
    <property type="entry name" value="Ferredox_Rdtase_adrenod"/>
</dbReference>
<dbReference type="EC" id="1.18.1.6" evidence="8"/>
<feature type="binding site" evidence="9">
    <location>
        <position position="130"/>
    </location>
    <ligand>
        <name>FAD</name>
        <dbReference type="ChEBI" id="CHEBI:57692"/>
    </ligand>
</feature>
<feature type="binding site" evidence="10">
    <location>
        <position position="444"/>
    </location>
    <ligand>
        <name>NADP(+)</name>
        <dbReference type="ChEBI" id="CHEBI:58349"/>
    </ligand>
</feature>
<dbReference type="EMBL" id="ML978123">
    <property type="protein sequence ID" value="KAF2101355.1"/>
    <property type="molecule type" value="Genomic_DNA"/>
</dbReference>
<evidence type="ECO:0000256" key="4">
    <source>
        <dbReference type="ARBA" id="ARBA00022827"/>
    </source>
</evidence>
<evidence type="ECO:0000256" key="1">
    <source>
        <dbReference type="ARBA" id="ARBA00001974"/>
    </source>
</evidence>
<evidence type="ECO:0000256" key="9">
    <source>
        <dbReference type="PIRSR" id="PIRSR000362-1"/>
    </source>
</evidence>
<dbReference type="Pfam" id="PF07992">
    <property type="entry name" value="Pyr_redox_2"/>
    <property type="match status" value="1"/>
</dbReference>
<organism evidence="12 13">
    <name type="scientific">Rhizodiscina lignyota</name>
    <dbReference type="NCBI Taxonomy" id="1504668"/>
    <lineage>
        <taxon>Eukaryota</taxon>
        <taxon>Fungi</taxon>
        <taxon>Dikarya</taxon>
        <taxon>Ascomycota</taxon>
        <taxon>Pezizomycotina</taxon>
        <taxon>Dothideomycetes</taxon>
        <taxon>Pleosporomycetidae</taxon>
        <taxon>Aulographales</taxon>
        <taxon>Rhizodiscinaceae</taxon>
        <taxon>Rhizodiscina</taxon>
    </lineage>
</organism>
<dbReference type="InterPro" id="IPR055275">
    <property type="entry name" value="Ferredox_Rdtase"/>
</dbReference>
<feature type="binding site" evidence="9">
    <location>
        <position position="92"/>
    </location>
    <ligand>
        <name>FAD</name>
        <dbReference type="ChEBI" id="CHEBI:57692"/>
    </ligand>
</feature>
<evidence type="ECO:0000256" key="2">
    <source>
        <dbReference type="ARBA" id="ARBA00008312"/>
    </source>
</evidence>
<feature type="binding site" evidence="10">
    <location>
        <position position="258"/>
    </location>
    <ligand>
        <name>NADP(+)</name>
        <dbReference type="ChEBI" id="CHEBI:58349"/>
    </ligand>
</feature>
<dbReference type="GO" id="GO:0016491">
    <property type="term" value="F:oxidoreductase activity"/>
    <property type="evidence" value="ECO:0007669"/>
    <property type="project" value="UniProtKB-KW"/>
</dbReference>
<dbReference type="GO" id="GO:0005739">
    <property type="term" value="C:mitochondrion"/>
    <property type="evidence" value="ECO:0007669"/>
    <property type="project" value="UniProtKB-SubCell"/>
</dbReference>
<comment type="subcellular location">
    <subcellularLocation>
        <location evidence="8">Mitochondrion</location>
    </subcellularLocation>
</comment>
<dbReference type="OrthoDB" id="333024at2759"/>
<feature type="binding site" evidence="9">
    <location>
        <position position="437"/>
    </location>
    <ligand>
        <name>FAD</name>
        <dbReference type="ChEBI" id="CHEBI:57692"/>
    </ligand>
</feature>
<feature type="binding site" evidence="10">
    <location>
        <begin position="246"/>
        <end position="247"/>
    </location>
    <ligand>
        <name>NADP(+)</name>
        <dbReference type="ChEBI" id="CHEBI:58349"/>
    </ligand>
</feature>
<evidence type="ECO:0000256" key="7">
    <source>
        <dbReference type="ARBA" id="ARBA00048933"/>
    </source>
</evidence>
<evidence type="ECO:0000256" key="6">
    <source>
        <dbReference type="ARBA" id="ARBA00023002"/>
    </source>
</evidence>
<dbReference type="AlphaFoldDB" id="A0A9P4ILC3"/>